<name>A0A227KS92_9BURK</name>
<dbReference type="EMBL" id="NHMP01000002">
    <property type="protein sequence ID" value="OXE50398.1"/>
    <property type="molecule type" value="Genomic_DNA"/>
</dbReference>
<evidence type="ECO:0000313" key="3">
    <source>
        <dbReference type="Proteomes" id="UP000214610"/>
    </source>
</evidence>
<gene>
    <name evidence="2" type="ORF">ADH67_05305</name>
</gene>
<reference evidence="3" key="1">
    <citation type="submission" date="2017-05" db="EMBL/GenBank/DDBJ databases">
        <title>Improved OligoMM genomes.</title>
        <authorList>
            <person name="Garzetti D."/>
        </authorList>
    </citation>
    <scope>NUCLEOTIDE SEQUENCE [LARGE SCALE GENOMIC DNA]</scope>
    <source>
        <strain evidence="3">YL45</strain>
    </source>
</reference>
<evidence type="ECO:0000313" key="2">
    <source>
        <dbReference type="EMBL" id="OXE50398.1"/>
    </source>
</evidence>
<dbReference type="InterPro" id="IPR052022">
    <property type="entry name" value="26kDa_periplasmic_antigen"/>
</dbReference>
<dbReference type="GeneID" id="78363687"/>
<organism evidence="2 3">
    <name type="scientific">Turicimonas muris</name>
    <dbReference type="NCBI Taxonomy" id="1796652"/>
    <lineage>
        <taxon>Bacteria</taxon>
        <taxon>Pseudomonadati</taxon>
        <taxon>Pseudomonadota</taxon>
        <taxon>Betaproteobacteria</taxon>
        <taxon>Burkholderiales</taxon>
        <taxon>Sutterellaceae</taxon>
        <taxon>Turicimonas</taxon>
    </lineage>
</organism>
<dbReference type="AlphaFoldDB" id="A0A227KS92"/>
<dbReference type="Gene3D" id="3.30.70.2970">
    <property type="entry name" value="Protein of unknown function (DUF541), domain 2"/>
    <property type="match status" value="1"/>
</dbReference>
<dbReference type="Gene3D" id="3.30.110.170">
    <property type="entry name" value="Protein of unknown function (DUF541), domain 1"/>
    <property type="match status" value="1"/>
</dbReference>
<dbReference type="PANTHER" id="PTHR34387">
    <property type="entry name" value="SLR1258 PROTEIN"/>
    <property type="match status" value="1"/>
</dbReference>
<dbReference type="PANTHER" id="PTHR34387:SF2">
    <property type="entry name" value="SLR1258 PROTEIN"/>
    <property type="match status" value="1"/>
</dbReference>
<feature type="chain" id="PRO_5011293364" description="SIMPL domain-containing protein" evidence="1">
    <location>
        <begin position="21"/>
        <end position="249"/>
    </location>
</feature>
<dbReference type="Pfam" id="PF04402">
    <property type="entry name" value="SIMPL"/>
    <property type="match status" value="1"/>
</dbReference>
<comment type="caution">
    <text evidence="2">The sequence shown here is derived from an EMBL/GenBank/DDBJ whole genome shotgun (WGS) entry which is preliminary data.</text>
</comment>
<accession>A0A227KS92</accession>
<dbReference type="GO" id="GO:0006974">
    <property type="term" value="P:DNA damage response"/>
    <property type="evidence" value="ECO:0007669"/>
    <property type="project" value="TreeGrafter"/>
</dbReference>
<dbReference type="Proteomes" id="UP000214610">
    <property type="component" value="Unassembled WGS sequence"/>
</dbReference>
<sequence>MIRYLTAITAAVILSTGAAAQSIQLKSLPAGSNLTFVAQASSEIPNDLAVMVFSAVSESKDLPTAQSNLNGIMAEAQKTISDFSSLAKIQNYGYSAFPVYSKPKAGQAPEIVGWKAVQRIQVQTEDIEGVPALVQTAQNAKLALDNINYGLTKATKELTQEKLIGMVVENVNKKAANVALAMKLPVETFYIEKLEFNQGFDSAPRNFAVRSMMAADSSAGVTMPSFEAGTSNVELSARASLKILPDSPQ</sequence>
<feature type="signal peptide" evidence="1">
    <location>
        <begin position="1"/>
        <end position="20"/>
    </location>
</feature>
<dbReference type="RefSeq" id="WP_066592084.1">
    <property type="nucleotide sequence ID" value="NZ_CAJTBZ010000020.1"/>
</dbReference>
<evidence type="ECO:0000256" key="1">
    <source>
        <dbReference type="SAM" id="SignalP"/>
    </source>
</evidence>
<keyword evidence="3" id="KW-1185">Reference proteome</keyword>
<protein>
    <recommendedName>
        <fullName evidence="4">SIMPL domain-containing protein</fullName>
    </recommendedName>
</protein>
<dbReference type="InterPro" id="IPR007497">
    <property type="entry name" value="SIMPL/DUF541"/>
</dbReference>
<evidence type="ECO:0008006" key="4">
    <source>
        <dbReference type="Google" id="ProtNLM"/>
    </source>
</evidence>
<proteinExistence type="predicted"/>
<keyword evidence="1" id="KW-0732">Signal</keyword>